<evidence type="ECO:0000256" key="1">
    <source>
        <dbReference type="ARBA" id="ARBA00022741"/>
    </source>
</evidence>
<dbReference type="Proteomes" id="UP001160142">
    <property type="component" value="Unassembled WGS sequence"/>
</dbReference>
<gene>
    <name evidence="3" type="ORF">M2152_001823</name>
</gene>
<keyword evidence="2" id="KW-0067">ATP-binding</keyword>
<organism evidence="3 4">
    <name type="scientific">Antiquaquibacter oligotrophicus</name>
    <dbReference type="NCBI Taxonomy" id="2880260"/>
    <lineage>
        <taxon>Bacteria</taxon>
        <taxon>Bacillati</taxon>
        <taxon>Actinomycetota</taxon>
        <taxon>Actinomycetes</taxon>
        <taxon>Micrococcales</taxon>
        <taxon>Microbacteriaceae</taxon>
        <taxon>Antiquaquibacter</taxon>
    </lineage>
</organism>
<dbReference type="PANTHER" id="PTHR43384:SF6">
    <property type="entry name" value="SEPTUM SITE-DETERMINING PROTEIN MIND HOMOLOG, CHLOROPLASTIC"/>
    <property type="match status" value="1"/>
</dbReference>
<keyword evidence="1" id="KW-0547">Nucleotide-binding</keyword>
<dbReference type="EMBL" id="JARXVQ010000001">
    <property type="protein sequence ID" value="MDH6181641.1"/>
    <property type="molecule type" value="Genomic_DNA"/>
</dbReference>
<evidence type="ECO:0000256" key="2">
    <source>
        <dbReference type="ARBA" id="ARBA00022840"/>
    </source>
</evidence>
<dbReference type="PANTHER" id="PTHR43384">
    <property type="entry name" value="SEPTUM SITE-DETERMINING PROTEIN MIND HOMOLOG, CHLOROPLASTIC-RELATED"/>
    <property type="match status" value="1"/>
</dbReference>
<proteinExistence type="predicted"/>
<accession>A0ABT6KNQ6</accession>
<comment type="caution">
    <text evidence="3">The sequence shown here is derived from an EMBL/GenBank/DDBJ whole genome shotgun (WGS) entry which is preliminary data.</text>
</comment>
<evidence type="ECO:0000313" key="3">
    <source>
        <dbReference type="EMBL" id="MDH6181641.1"/>
    </source>
</evidence>
<dbReference type="InterPro" id="IPR050625">
    <property type="entry name" value="ParA/MinD_ATPase"/>
</dbReference>
<dbReference type="InterPro" id="IPR027417">
    <property type="entry name" value="P-loop_NTPase"/>
</dbReference>
<evidence type="ECO:0000313" key="4">
    <source>
        <dbReference type="Proteomes" id="UP001160142"/>
    </source>
</evidence>
<sequence>MSMRIAVHVGGERGSEVAAEAQRHGHIVTRVSGHPELVAAFAERLVDVAIVAGDAALSVDLLAPADATGVRMVVLASTVAQRRRLTRLGLHEVVDARASWSVIEAALGRAPGNSAEPRSFSAVTIAVWGPHGAPGRTSVAISLAAELAMLDRTVVLIDADTHAASVAPALGLADGAPGFAVACRLARSGELTSAEVTRVSELAGAGDAEFRVLTGIPHSSRWTEVHPENVEAVLAECRGEADVVVVDVGASLERNEGGAARDAAAIAVLAAADVVVAVAAADPLGLARFVRIVPHVRDLIGGSLITVVNRVRASALGARPREQAASALARFAGIHGAVMIPDDRPAFDVAMLEAAPLATVAPRSAARLALRDLALSLLPPRADHAPRRRDRRRVLTPGRR</sequence>
<dbReference type="Gene3D" id="3.40.50.300">
    <property type="entry name" value="P-loop containing nucleotide triphosphate hydrolases"/>
    <property type="match status" value="1"/>
</dbReference>
<protein>
    <submittedName>
        <fullName evidence="3">MinD-like ATPase involved in chromosome partitioning or flagellar assembly</fullName>
    </submittedName>
</protein>
<name>A0ABT6KNQ6_9MICO</name>
<reference evidence="3 4" key="1">
    <citation type="submission" date="2023-04" db="EMBL/GenBank/DDBJ databases">
        <title>Genome Encyclopedia of Bacteria and Archaea VI: Functional Genomics of Type Strains.</title>
        <authorList>
            <person name="Whitman W."/>
        </authorList>
    </citation>
    <scope>NUCLEOTIDE SEQUENCE [LARGE SCALE GENOMIC DNA]</scope>
    <source>
        <strain evidence="3 4">SG_E_30_P1</strain>
    </source>
</reference>
<keyword evidence="4" id="KW-1185">Reference proteome</keyword>
<dbReference type="SUPFAM" id="SSF52540">
    <property type="entry name" value="P-loop containing nucleoside triphosphate hydrolases"/>
    <property type="match status" value="1"/>
</dbReference>